<dbReference type="OrthoDB" id="9803036at2"/>
<dbReference type="InterPro" id="IPR047324">
    <property type="entry name" value="LbH_gamma_CA-like"/>
</dbReference>
<protein>
    <submittedName>
        <fullName evidence="1">Carbonic anhydrase or acetyltransferase, isoleucine patch superfamily</fullName>
    </submittedName>
</protein>
<dbReference type="Pfam" id="PF00132">
    <property type="entry name" value="Hexapep"/>
    <property type="match status" value="1"/>
</dbReference>
<gene>
    <name evidence="1" type="ORF">SAMN05660297_00446</name>
</gene>
<dbReference type="PANTHER" id="PTHR13061">
    <property type="entry name" value="DYNACTIN SUBUNIT P25"/>
    <property type="match status" value="1"/>
</dbReference>
<dbReference type="STRING" id="426128.SAMN05660297_00446"/>
<dbReference type="InterPro" id="IPR011004">
    <property type="entry name" value="Trimer_LpxA-like_sf"/>
</dbReference>
<dbReference type="InterPro" id="IPR050484">
    <property type="entry name" value="Transf_Hexapept/Carb_Anhydrase"/>
</dbReference>
<keyword evidence="1" id="KW-0808">Transferase</keyword>
<dbReference type="CDD" id="cd04645">
    <property type="entry name" value="LbH_gamma_CA_like"/>
    <property type="match status" value="1"/>
</dbReference>
<keyword evidence="2" id="KW-1185">Reference proteome</keyword>
<dbReference type="GO" id="GO:0016740">
    <property type="term" value="F:transferase activity"/>
    <property type="evidence" value="ECO:0007669"/>
    <property type="project" value="UniProtKB-KW"/>
</dbReference>
<sequence length="168" mass="18111">MLKYLEGKRIEIHPSCFIAETADIIGDVNIGENSSIWYKTVLRGDDNYIEIGKYTNIQDNSVVHISKAYPTIIGDYVTVGHTAIIHACTIGNNTLIGMGAIILDGAEIGSETIIGAGSLVPPGKKIPSGVLAMGSPVKIIRELSDEEKKTLIESAEGYVKYGLQHKPK</sequence>
<evidence type="ECO:0000313" key="2">
    <source>
        <dbReference type="Proteomes" id="UP000199568"/>
    </source>
</evidence>
<accession>A0A1H9YWR1</accession>
<organism evidence="1 2">
    <name type="scientific">Natronincola peptidivorans</name>
    <dbReference type="NCBI Taxonomy" id="426128"/>
    <lineage>
        <taxon>Bacteria</taxon>
        <taxon>Bacillati</taxon>
        <taxon>Bacillota</taxon>
        <taxon>Clostridia</taxon>
        <taxon>Peptostreptococcales</taxon>
        <taxon>Natronincolaceae</taxon>
        <taxon>Natronincola</taxon>
    </lineage>
</organism>
<dbReference type="InterPro" id="IPR001451">
    <property type="entry name" value="Hexapep"/>
</dbReference>
<dbReference type="SUPFAM" id="SSF51161">
    <property type="entry name" value="Trimeric LpxA-like enzymes"/>
    <property type="match status" value="1"/>
</dbReference>
<evidence type="ECO:0000313" key="1">
    <source>
        <dbReference type="EMBL" id="SES73634.1"/>
    </source>
</evidence>
<dbReference type="Proteomes" id="UP000199568">
    <property type="component" value="Unassembled WGS sequence"/>
</dbReference>
<dbReference type="Gene3D" id="2.160.10.10">
    <property type="entry name" value="Hexapeptide repeat proteins"/>
    <property type="match status" value="1"/>
</dbReference>
<proteinExistence type="predicted"/>
<dbReference type="PANTHER" id="PTHR13061:SF29">
    <property type="entry name" value="GAMMA CARBONIC ANHYDRASE-LIKE 1, MITOCHONDRIAL-RELATED"/>
    <property type="match status" value="1"/>
</dbReference>
<name>A0A1H9YWR1_9FIRM</name>
<dbReference type="EMBL" id="FOHU01000001">
    <property type="protein sequence ID" value="SES73634.1"/>
    <property type="molecule type" value="Genomic_DNA"/>
</dbReference>
<dbReference type="RefSeq" id="WP_090438606.1">
    <property type="nucleotide sequence ID" value="NZ_FOHU01000001.1"/>
</dbReference>
<dbReference type="AlphaFoldDB" id="A0A1H9YWR1"/>
<reference evidence="1 2" key="1">
    <citation type="submission" date="2016-10" db="EMBL/GenBank/DDBJ databases">
        <authorList>
            <person name="de Groot N.N."/>
        </authorList>
    </citation>
    <scope>NUCLEOTIDE SEQUENCE [LARGE SCALE GENOMIC DNA]</scope>
    <source>
        <strain evidence="1 2">DSM 18979</strain>
    </source>
</reference>